<keyword evidence="3" id="KW-1185">Reference proteome</keyword>
<accession>A0A9P8UMX8</accession>
<dbReference type="RefSeq" id="XP_045959423.1">
    <property type="nucleotide sequence ID" value="XM_046102413.1"/>
</dbReference>
<dbReference type="GeneID" id="70131305"/>
<evidence type="ECO:0000256" key="1">
    <source>
        <dbReference type="SAM" id="MobiDB-lite"/>
    </source>
</evidence>
<proteinExistence type="predicted"/>
<organism evidence="2 3">
    <name type="scientific">Truncatella angustata</name>
    <dbReference type="NCBI Taxonomy" id="152316"/>
    <lineage>
        <taxon>Eukaryota</taxon>
        <taxon>Fungi</taxon>
        <taxon>Dikarya</taxon>
        <taxon>Ascomycota</taxon>
        <taxon>Pezizomycotina</taxon>
        <taxon>Sordariomycetes</taxon>
        <taxon>Xylariomycetidae</taxon>
        <taxon>Amphisphaeriales</taxon>
        <taxon>Sporocadaceae</taxon>
        <taxon>Truncatella</taxon>
    </lineage>
</organism>
<name>A0A9P8UMX8_9PEZI</name>
<dbReference type="PANTHER" id="PTHR37540">
    <property type="entry name" value="TRANSCRIPTION FACTOR (ACR-2), PUTATIVE-RELATED-RELATED"/>
    <property type="match status" value="1"/>
</dbReference>
<comment type="caution">
    <text evidence="2">The sequence shown here is derived from an EMBL/GenBank/DDBJ whole genome shotgun (WGS) entry which is preliminary data.</text>
</comment>
<gene>
    <name evidence="2" type="ORF">BKA67DRAFT_559633</name>
</gene>
<feature type="compositionally biased region" description="Basic and acidic residues" evidence="1">
    <location>
        <begin position="34"/>
        <end position="46"/>
    </location>
</feature>
<dbReference type="EMBL" id="JAGPXC010000003">
    <property type="protein sequence ID" value="KAH6655158.1"/>
    <property type="molecule type" value="Genomic_DNA"/>
</dbReference>
<reference evidence="2" key="1">
    <citation type="journal article" date="2021" name="Nat. Commun.">
        <title>Genetic determinants of endophytism in the Arabidopsis root mycobiome.</title>
        <authorList>
            <person name="Mesny F."/>
            <person name="Miyauchi S."/>
            <person name="Thiergart T."/>
            <person name="Pickel B."/>
            <person name="Atanasova L."/>
            <person name="Karlsson M."/>
            <person name="Huettel B."/>
            <person name="Barry K.W."/>
            <person name="Haridas S."/>
            <person name="Chen C."/>
            <person name="Bauer D."/>
            <person name="Andreopoulos W."/>
            <person name="Pangilinan J."/>
            <person name="LaButti K."/>
            <person name="Riley R."/>
            <person name="Lipzen A."/>
            <person name="Clum A."/>
            <person name="Drula E."/>
            <person name="Henrissat B."/>
            <person name="Kohler A."/>
            <person name="Grigoriev I.V."/>
            <person name="Martin F.M."/>
            <person name="Hacquard S."/>
        </authorList>
    </citation>
    <scope>NUCLEOTIDE SEQUENCE</scope>
    <source>
        <strain evidence="2">MPI-SDFR-AT-0073</strain>
    </source>
</reference>
<dbReference type="Proteomes" id="UP000758603">
    <property type="component" value="Unassembled WGS sequence"/>
</dbReference>
<dbReference type="PANTHER" id="PTHR37540:SF5">
    <property type="entry name" value="TRANSCRIPTION FACTOR DOMAIN-CONTAINING PROTEIN"/>
    <property type="match status" value="1"/>
</dbReference>
<protein>
    <submittedName>
        <fullName evidence="2">Uncharacterized protein</fullName>
    </submittedName>
</protein>
<dbReference type="AlphaFoldDB" id="A0A9P8UMX8"/>
<sequence length="494" mass="56735">MPQQFAFVATDDFARIRSAERQLIRRHCMRQKNKQPDSRRSKREAARASAKSPRNHLNQDERSSLRPEPIPIEALVVSHSEECTMRGQKQVSNHDQIAPPLPSDWALFEFPEKLDVVSQKLMHQYYLRNPIRDILYPFNYFGILIDFHMDTSWCFRTLCSEQLYLRAILLLSSASNDLVLQQPLSTTTYTFLRYTIPVLNNRLSDKDEFKHDLVLYVVSILASIAILFGDFNAAKLHATGLSEVIRLRGGFGEVDYNPLIQFSVDRLNFSSLLATKLWTPLYNASIWKVPIFTAEVANSHRLEGMLCVDGLVEADVAHVFRNLQYTTILFNKHYYEKTPMEGRFIRQCLGNIHSTIVELEGRLTTEISKCLRLGMMAFLATTFRLPGLCEQRYCKSLANELQVSYAACIASIPDVDKRIEIWLLLMLLLSVSDTDKPQIWASWKATSVNKPSWIEIRNSLKQVMWIDSFHDDLGRKAVEALKANSYSGLKNAIF</sequence>
<evidence type="ECO:0000313" key="3">
    <source>
        <dbReference type="Proteomes" id="UP000758603"/>
    </source>
</evidence>
<evidence type="ECO:0000313" key="2">
    <source>
        <dbReference type="EMBL" id="KAH6655158.1"/>
    </source>
</evidence>
<dbReference type="OrthoDB" id="4158087at2759"/>
<feature type="region of interest" description="Disordered" evidence="1">
    <location>
        <begin position="28"/>
        <end position="64"/>
    </location>
</feature>